<protein>
    <recommendedName>
        <fullName evidence="3">Gamma-glutamylcyclotransferase</fullName>
    </recommendedName>
</protein>
<evidence type="ECO:0008006" key="3">
    <source>
        <dbReference type="Google" id="ProtNLM"/>
    </source>
</evidence>
<sequence length="142" mass="15455">MCAERLGRYLARARDSTGPREWLPVTLPGTVYFAGESLTWGGGRAYYDPTASGTAPARAYLLAGGQFDDVKAQEPPVYDRILEVGTRDGVRMLTFTSQYTKSEVANTEPAQAYLDMIARGLVEAHGWDSATITAYLDALRAA</sequence>
<organism evidence="1 2">
    <name type="scientific">Antrihabitans stalactiti</name>
    <dbReference type="NCBI Taxonomy" id="2584121"/>
    <lineage>
        <taxon>Bacteria</taxon>
        <taxon>Bacillati</taxon>
        <taxon>Actinomycetota</taxon>
        <taxon>Actinomycetes</taxon>
        <taxon>Mycobacteriales</taxon>
        <taxon>Nocardiaceae</taxon>
        <taxon>Antrihabitans</taxon>
    </lineage>
</organism>
<name>A0A848KA38_9NOCA</name>
<evidence type="ECO:0000313" key="2">
    <source>
        <dbReference type="Proteomes" id="UP000535543"/>
    </source>
</evidence>
<reference evidence="1 2" key="2">
    <citation type="submission" date="2020-06" db="EMBL/GenBank/DDBJ databases">
        <title>Antribacter stalactiti gen. nov., sp. nov., a new member of the family Nacardiaceae isolated from a cave.</title>
        <authorList>
            <person name="Kim I.S."/>
        </authorList>
    </citation>
    <scope>NUCLEOTIDE SEQUENCE [LARGE SCALE GENOMIC DNA]</scope>
    <source>
        <strain evidence="1 2">YC2-7</strain>
    </source>
</reference>
<dbReference type="AlphaFoldDB" id="A0A848KA38"/>
<reference evidence="1 2" key="1">
    <citation type="submission" date="2019-05" db="EMBL/GenBank/DDBJ databases">
        <authorList>
            <person name="Lee S.D."/>
        </authorList>
    </citation>
    <scope>NUCLEOTIDE SEQUENCE [LARGE SCALE GENOMIC DNA]</scope>
    <source>
        <strain evidence="1 2">YC2-7</strain>
    </source>
</reference>
<evidence type="ECO:0000313" key="1">
    <source>
        <dbReference type="EMBL" id="NMN95251.1"/>
    </source>
</evidence>
<dbReference type="Gene3D" id="3.10.490.10">
    <property type="entry name" value="Gamma-glutamyl cyclotransferase-like"/>
    <property type="match status" value="1"/>
</dbReference>
<accession>A0A848KA38</accession>
<dbReference type="RefSeq" id="WP_169586005.1">
    <property type="nucleotide sequence ID" value="NZ_VCQU01000003.1"/>
</dbReference>
<comment type="caution">
    <text evidence="1">The sequence shown here is derived from an EMBL/GenBank/DDBJ whole genome shotgun (WGS) entry which is preliminary data.</text>
</comment>
<keyword evidence="2" id="KW-1185">Reference proteome</keyword>
<dbReference type="EMBL" id="VCQU01000003">
    <property type="protein sequence ID" value="NMN95251.1"/>
    <property type="molecule type" value="Genomic_DNA"/>
</dbReference>
<dbReference type="Proteomes" id="UP000535543">
    <property type="component" value="Unassembled WGS sequence"/>
</dbReference>
<gene>
    <name evidence="1" type="ORF">FGL95_09430</name>
</gene>
<proteinExistence type="predicted"/>